<name>A0A1C2DHL0_9PSED</name>
<comment type="caution">
    <text evidence="1">The sequence shown here is derived from an EMBL/GenBank/DDBJ whole genome shotgun (WGS) entry which is preliminary data.</text>
</comment>
<evidence type="ECO:0000313" key="2">
    <source>
        <dbReference type="Proteomes" id="UP000095143"/>
    </source>
</evidence>
<organism evidence="1 2">
    <name type="scientific">Pseudomonas graminis</name>
    <dbReference type="NCBI Taxonomy" id="158627"/>
    <lineage>
        <taxon>Bacteria</taxon>
        <taxon>Pseudomonadati</taxon>
        <taxon>Pseudomonadota</taxon>
        <taxon>Gammaproteobacteria</taxon>
        <taxon>Pseudomonadales</taxon>
        <taxon>Pseudomonadaceae</taxon>
        <taxon>Pseudomonas</taxon>
    </lineage>
</organism>
<accession>A0A1C2DHL0</accession>
<protein>
    <submittedName>
        <fullName evidence="1">Uncharacterized protein</fullName>
    </submittedName>
</protein>
<reference evidence="1 2" key="1">
    <citation type="submission" date="2016-08" db="EMBL/GenBank/DDBJ databases">
        <title>Whole genome sequence of Pseudomonas graminis strain UASWS1507, a potential biological control agent for agriculture.</title>
        <authorList>
            <person name="Crovadore J."/>
            <person name="Calmin G."/>
            <person name="Chablais R."/>
            <person name="Cochard B."/>
            <person name="Lefort F."/>
        </authorList>
    </citation>
    <scope>NUCLEOTIDE SEQUENCE [LARGE SCALE GENOMIC DNA]</scope>
    <source>
        <strain evidence="1 2">UASWS1507</strain>
    </source>
</reference>
<gene>
    <name evidence="1" type="ORF">BBI10_22055</name>
</gene>
<dbReference type="OrthoDB" id="981968at2"/>
<evidence type="ECO:0000313" key="1">
    <source>
        <dbReference type="EMBL" id="OCX14217.1"/>
    </source>
</evidence>
<proteinExistence type="predicted"/>
<dbReference type="Proteomes" id="UP000095143">
    <property type="component" value="Unassembled WGS sequence"/>
</dbReference>
<dbReference type="AlphaFoldDB" id="A0A1C2DHL0"/>
<sequence>MDLFTPVVPAERQHENFRRVLVPGRISERAVVTGWSEGFPDRDNKFINEFQTTFNSSFWEVYLYGVFKSYSFDMDWSQARPDFWLSTPHGEIIVEAVTANAAEGKEPEWDKKRLMSDPVARKEFWPLNREAIIRLSNALSSKVRKYNKSYKNLSHVPGKPFVIAVAPFEQPDFQHQYDRAMRALLYNDYVDETAYFKDPAQFPDGPPSVRLDEITKDNGSTFDLGIFENDDWAEVSAVIFSCVATWGKAVAMSNDRRDGFIMASWGTDVSGKSEARRSRVGIPSEEIHDGLQIFHNPHASNPVDLRVFRRKGVVQHYLSEGVWIREGYDNCLQFRFTYASGLPLTDSPHR</sequence>
<dbReference type="RefSeq" id="WP_065991722.1">
    <property type="nucleotide sequence ID" value="NZ_MDEN01000068.1"/>
</dbReference>
<dbReference type="EMBL" id="MDEN01000068">
    <property type="protein sequence ID" value="OCX14217.1"/>
    <property type="molecule type" value="Genomic_DNA"/>
</dbReference>